<protein>
    <submittedName>
        <fullName evidence="1">Uncharacterized protein</fullName>
    </submittedName>
</protein>
<sequence>MTDMENLENFCYQTNDLYKDAVKWKEIAKTAPSSTERDAANEVANVLFSWHSKMHDSLIKKYNAM</sequence>
<dbReference type="EMBL" id="BK032645">
    <property type="protein sequence ID" value="DAF53000.1"/>
    <property type="molecule type" value="Genomic_DNA"/>
</dbReference>
<organism evidence="1">
    <name type="scientific">Phage sp. ctPjm15</name>
    <dbReference type="NCBI Taxonomy" id="2828006"/>
    <lineage>
        <taxon>Viruses</taxon>
    </lineage>
</organism>
<name>A0A8S5SPZ8_9VIRU</name>
<proteinExistence type="predicted"/>
<accession>A0A8S5SPZ8</accession>
<reference evidence="1" key="1">
    <citation type="journal article" date="2021" name="Proc. Natl. Acad. Sci. U.S.A.">
        <title>A Catalog of Tens of Thousands of Viruses from Human Metagenomes Reveals Hidden Associations with Chronic Diseases.</title>
        <authorList>
            <person name="Tisza M.J."/>
            <person name="Buck C.B."/>
        </authorList>
    </citation>
    <scope>NUCLEOTIDE SEQUENCE</scope>
    <source>
        <strain evidence="1">CtPjm15</strain>
    </source>
</reference>
<evidence type="ECO:0000313" key="1">
    <source>
        <dbReference type="EMBL" id="DAF53000.1"/>
    </source>
</evidence>